<feature type="compositionally biased region" description="Basic and acidic residues" evidence="1">
    <location>
        <begin position="161"/>
        <end position="171"/>
    </location>
</feature>
<dbReference type="AlphaFoldDB" id="A0A5A9PB18"/>
<evidence type="ECO:0000256" key="1">
    <source>
        <dbReference type="SAM" id="MobiDB-lite"/>
    </source>
</evidence>
<keyword evidence="3" id="KW-1185">Reference proteome</keyword>
<dbReference type="Proteomes" id="UP000324632">
    <property type="component" value="Chromosome 7"/>
</dbReference>
<comment type="caution">
    <text evidence="2">The sequence shown here is derived from an EMBL/GenBank/DDBJ whole genome shotgun (WGS) entry which is preliminary data.</text>
</comment>
<feature type="region of interest" description="Disordered" evidence="1">
    <location>
        <begin position="161"/>
        <end position="202"/>
    </location>
</feature>
<name>A0A5A9PB18_9TELE</name>
<gene>
    <name evidence="2" type="ORF">E1301_Tti007720</name>
</gene>
<sequence length="219" mass="24034">MHAVWRPLRAEEGKARDLQSDCRIDERVSRGNCEEAHLQPTRGPRHPHIKRASSSVMYDAGYTTLSTRVEMGPSRDLSQGRMKGRSRGVCQTKAHKGQPYRAGGGENPSLLAEGVSGQRCWADASHRAWYLLERTEVETMQHTPRLVSRGGSQDRIRTLTRSCQREGRREPAAAAALPPRLKPHPPSHPAATQPITAPRGGGKPLGAIAFLCRSTAKAP</sequence>
<organism evidence="2 3">
    <name type="scientific">Triplophysa tibetana</name>
    <dbReference type="NCBI Taxonomy" id="1572043"/>
    <lineage>
        <taxon>Eukaryota</taxon>
        <taxon>Metazoa</taxon>
        <taxon>Chordata</taxon>
        <taxon>Craniata</taxon>
        <taxon>Vertebrata</taxon>
        <taxon>Euteleostomi</taxon>
        <taxon>Actinopterygii</taxon>
        <taxon>Neopterygii</taxon>
        <taxon>Teleostei</taxon>
        <taxon>Ostariophysi</taxon>
        <taxon>Cypriniformes</taxon>
        <taxon>Nemacheilidae</taxon>
        <taxon>Triplophysa</taxon>
    </lineage>
</organism>
<proteinExistence type="predicted"/>
<dbReference type="EMBL" id="SOYY01000007">
    <property type="protein sequence ID" value="KAA0718962.1"/>
    <property type="molecule type" value="Genomic_DNA"/>
</dbReference>
<evidence type="ECO:0000313" key="2">
    <source>
        <dbReference type="EMBL" id="KAA0718962.1"/>
    </source>
</evidence>
<evidence type="ECO:0000313" key="3">
    <source>
        <dbReference type="Proteomes" id="UP000324632"/>
    </source>
</evidence>
<accession>A0A5A9PB18</accession>
<feature type="region of interest" description="Disordered" evidence="1">
    <location>
        <begin position="72"/>
        <end position="109"/>
    </location>
</feature>
<reference evidence="2 3" key="1">
    <citation type="journal article" date="2019" name="Mol. Ecol. Resour.">
        <title>Chromosome-level genome assembly of Triplophysa tibetana, a fish adapted to the harsh high-altitude environment of the Tibetan Plateau.</title>
        <authorList>
            <person name="Yang X."/>
            <person name="Liu H."/>
            <person name="Ma Z."/>
            <person name="Zou Y."/>
            <person name="Zou M."/>
            <person name="Mao Y."/>
            <person name="Li X."/>
            <person name="Wang H."/>
            <person name="Chen T."/>
            <person name="Wang W."/>
            <person name="Yang R."/>
        </authorList>
    </citation>
    <scope>NUCLEOTIDE SEQUENCE [LARGE SCALE GENOMIC DNA]</scope>
    <source>
        <strain evidence="2">TTIB1903HZAU</strain>
        <tissue evidence="2">Muscle</tissue>
    </source>
</reference>
<protein>
    <submittedName>
        <fullName evidence="2">Uncharacterized protein</fullName>
    </submittedName>
</protein>